<dbReference type="InterPro" id="IPR020583">
    <property type="entry name" value="Inositol_monoP_metal-BS"/>
</dbReference>
<evidence type="ECO:0000256" key="4">
    <source>
        <dbReference type="ARBA" id="ARBA00013106"/>
    </source>
</evidence>
<evidence type="ECO:0000256" key="5">
    <source>
        <dbReference type="ARBA" id="ARBA00022723"/>
    </source>
</evidence>
<dbReference type="Gene3D" id="3.40.190.80">
    <property type="match status" value="1"/>
</dbReference>
<feature type="binding site" evidence="8">
    <location>
        <position position="253"/>
    </location>
    <ligand>
        <name>Mg(2+)</name>
        <dbReference type="ChEBI" id="CHEBI:18420"/>
        <label>1</label>
        <note>catalytic</note>
    </ligand>
</feature>
<protein>
    <recommendedName>
        <fullName evidence="4">inositol-phosphate phosphatase</fullName>
        <ecNumber evidence="4">3.1.3.25</ecNumber>
    </recommendedName>
</protein>
<accession>A0AAJ0B5V9</accession>
<sequence length="822" mass="90862">MTDLDLDAIRDTLVAVAFEAGRMILAANPSNISTGTKMNSADIVTETDQAVERHVTARLQQAYPSFLFVGEETYIPGTTKITSSPTFVVDPIDGTTNFVHGFPHACISLGFVSDKVPRVGVVYNPFLDELYTGVYGKGSYLQRGASSLNNASSSPKLLRLPLNGEEGDDDDAKVGRELGGLETALVAVEWGSQRSGPNFALKTRVFSKLAAAKEDGGSMVHSLRSLGSAALNLCAVAAGQVDLYWEGGCYAWDVAAGWCILSEAGGRVTRQAPKHTERGHDKETLARHITTPVHNSRLAPVRIVGNHGAISSGAMESLAGFVQKDWNREELERCGARDSLQLPGTSIYFSPSLEGDIHPLFLNWFLLDNDALTNDEVGIELHQPLLLASRIVDTLGLPWLSEFCIADIFSPSYPGHPGHIAPDVVSAQEDEAPLAIARHHAAKWATPEIQKEWLAATAHELRSSLPRHIQWHLDPYLFPSFGWVGYTCRHRRAPESQGMLDAGGQFSDTPEAIRASDERQQTDGARYRTLAVLIMKEYVARLHALRLEGKFGGEEYLLTAFMLAGTLLHELGHVVYWRDFRAANRRMTEPYFGGDLEMELGDSFVGYIFGGWIPVPIAADTGFRHRGTFEEGLAWRQQLSWDTHRVRPAYRAHFSIPVSYVCRLFDENSWRDTSDVESLVRPRLPSCPVASCLSSGGKYPHAFAALPDFEMVTEGLRWKRKPAADFRIPLYRDFLTWHAEDASTLVPREPKLAPKVPDKISGRLQIRLPRLFQLPRSEISSSVSSCSRQTGNNDGSMSRREAQKPDSLASRPRPTKAVECRS</sequence>
<evidence type="ECO:0000256" key="1">
    <source>
        <dbReference type="ARBA" id="ARBA00001033"/>
    </source>
</evidence>
<dbReference type="InterPro" id="IPR020550">
    <property type="entry name" value="Inositol_monophosphatase_CS"/>
</dbReference>
<comment type="cofactor">
    <cofactor evidence="2 8">
        <name>Mg(2+)</name>
        <dbReference type="ChEBI" id="CHEBI:18420"/>
    </cofactor>
</comment>
<dbReference type="Proteomes" id="UP001239445">
    <property type="component" value="Unassembled WGS sequence"/>
</dbReference>
<dbReference type="Gene3D" id="3.30.540.10">
    <property type="entry name" value="Fructose-1,6-Bisphosphatase, subunit A, domain 1"/>
    <property type="match status" value="1"/>
</dbReference>
<comment type="catalytic activity">
    <reaction evidence="1">
        <text>a myo-inositol phosphate + H2O = myo-inositol + phosphate</text>
        <dbReference type="Rhea" id="RHEA:24056"/>
        <dbReference type="ChEBI" id="CHEBI:15377"/>
        <dbReference type="ChEBI" id="CHEBI:17268"/>
        <dbReference type="ChEBI" id="CHEBI:43474"/>
        <dbReference type="ChEBI" id="CHEBI:84139"/>
        <dbReference type="EC" id="3.1.3.25"/>
    </reaction>
</comment>
<dbReference type="FunFam" id="3.30.540.10:FF:000004">
    <property type="entry name" value="Inositol-1-monophosphatase"/>
    <property type="match status" value="1"/>
</dbReference>
<evidence type="ECO:0000256" key="8">
    <source>
        <dbReference type="PIRSR" id="PIRSR600760-2"/>
    </source>
</evidence>
<evidence type="ECO:0000256" key="3">
    <source>
        <dbReference type="ARBA" id="ARBA00009759"/>
    </source>
</evidence>
<dbReference type="InterPro" id="IPR000760">
    <property type="entry name" value="Inositol_monophosphatase-like"/>
</dbReference>
<evidence type="ECO:0000313" key="10">
    <source>
        <dbReference type="EMBL" id="KAK1752102.1"/>
    </source>
</evidence>
<dbReference type="EMBL" id="MU839840">
    <property type="protein sequence ID" value="KAK1752102.1"/>
    <property type="molecule type" value="Genomic_DNA"/>
</dbReference>
<proteinExistence type="inferred from homology"/>
<reference evidence="10" key="1">
    <citation type="submission" date="2023-06" db="EMBL/GenBank/DDBJ databases">
        <title>Genome-scale phylogeny and comparative genomics of the fungal order Sordariales.</title>
        <authorList>
            <consortium name="Lawrence Berkeley National Laboratory"/>
            <person name="Hensen N."/>
            <person name="Bonometti L."/>
            <person name="Westerberg I."/>
            <person name="Brannstrom I.O."/>
            <person name="Guillou S."/>
            <person name="Cros-Aarteil S."/>
            <person name="Calhoun S."/>
            <person name="Haridas S."/>
            <person name="Kuo A."/>
            <person name="Mondo S."/>
            <person name="Pangilinan J."/>
            <person name="Riley R."/>
            <person name="Labutti K."/>
            <person name="Andreopoulos B."/>
            <person name="Lipzen A."/>
            <person name="Chen C."/>
            <person name="Yanf M."/>
            <person name="Daum C."/>
            <person name="Ng V."/>
            <person name="Clum A."/>
            <person name="Steindorff A."/>
            <person name="Ohm R."/>
            <person name="Martin F."/>
            <person name="Silar P."/>
            <person name="Natvig D."/>
            <person name="Lalanne C."/>
            <person name="Gautier V."/>
            <person name="Ament-Velasquez S.L."/>
            <person name="Kruys A."/>
            <person name="Hutchinson M.I."/>
            <person name="Powell A.J."/>
            <person name="Barry K."/>
            <person name="Miller A.N."/>
            <person name="Grigoriev I.V."/>
            <person name="Debuchy R."/>
            <person name="Gladieux P."/>
            <person name="Thoren M.H."/>
            <person name="Johannesson H."/>
        </authorList>
    </citation>
    <scope>NUCLEOTIDE SEQUENCE</scope>
    <source>
        <strain evidence="10">PSN4</strain>
    </source>
</reference>
<dbReference type="Pfam" id="PF00459">
    <property type="entry name" value="Inositol_P"/>
    <property type="match status" value="1"/>
</dbReference>
<name>A0AAJ0B5V9_9PEZI</name>
<evidence type="ECO:0000256" key="2">
    <source>
        <dbReference type="ARBA" id="ARBA00001946"/>
    </source>
</evidence>
<keyword evidence="7 8" id="KW-0460">Magnesium</keyword>
<organism evidence="10 11">
    <name type="scientific">Echria macrotheca</name>
    <dbReference type="NCBI Taxonomy" id="438768"/>
    <lineage>
        <taxon>Eukaryota</taxon>
        <taxon>Fungi</taxon>
        <taxon>Dikarya</taxon>
        <taxon>Ascomycota</taxon>
        <taxon>Pezizomycotina</taxon>
        <taxon>Sordariomycetes</taxon>
        <taxon>Sordariomycetidae</taxon>
        <taxon>Sordariales</taxon>
        <taxon>Schizotheciaceae</taxon>
        <taxon>Echria</taxon>
    </lineage>
</organism>
<feature type="binding site" evidence="8">
    <location>
        <position position="71"/>
    </location>
    <ligand>
        <name>Mg(2+)</name>
        <dbReference type="ChEBI" id="CHEBI:18420"/>
        <label>1</label>
        <note>catalytic</note>
    </ligand>
</feature>
<feature type="binding site" evidence="8">
    <location>
        <position position="93"/>
    </location>
    <ligand>
        <name>Mg(2+)</name>
        <dbReference type="ChEBI" id="CHEBI:18420"/>
        <label>2</label>
    </ligand>
</feature>
<feature type="binding site" evidence="8">
    <location>
        <position position="90"/>
    </location>
    <ligand>
        <name>Mg(2+)</name>
        <dbReference type="ChEBI" id="CHEBI:18420"/>
        <label>2</label>
    </ligand>
</feature>
<dbReference type="GO" id="GO:0008934">
    <property type="term" value="F:inositol monophosphate 1-phosphatase activity"/>
    <property type="evidence" value="ECO:0007669"/>
    <property type="project" value="InterPro"/>
</dbReference>
<dbReference type="PRINTS" id="PR00377">
    <property type="entry name" value="IMPHPHTASES"/>
</dbReference>
<dbReference type="GO" id="GO:0007165">
    <property type="term" value="P:signal transduction"/>
    <property type="evidence" value="ECO:0007669"/>
    <property type="project" value="TreeGrafter"/>
</dbReference>
<dbReference type="GO" id="GO:0006020">
    <property type="term" value="P:inositol metabolic process"/>
    <property type="evidence" value="ECO:0007669"/>
    <property type="project" value="TreeGrafter"/>
</dbReference>
<evidence type="ECO:0000313" key="11">
    <source>
        <dbReference type="Proteomes" id="UP001239445"/>
    </source>
</evidence>
<keyword evidence="11" id="KW-1185">Reference proteome</keyword>
<dbReference type="PROSITE" id="PS00629">
    <property type="entry name" value="IMP_1"/>
    <property type="match status" value="1"/>
</dbReference>
<dbReference type="EC" id="3.1.3.25" evidence="4"/>
<dbReference type="PANTHER" id="PTHR20854:SF4">
    <property type="entry name" value="INOSITOL-1-MONOPHOSPHATASE-RELATED"/>
    <property type="match status" value="1"/>
</dbReference>
<dbReference type="PANTHER" id="PTHR20854">
    <property type="entry name" value="INOSITOL MONOPHOSPHATASE"/>
    <property type="match status" value="1"/>
</dbReference>
<dbReference type="CDD" id="cd01639">
    <property type="entry name" value="IMPase"/>
    <property type="match status" value="1"/>
</dbReference>
<dbReference type="AlphaFoldDB" id="A0AAJ0B5V9"/>
<dbReference type="PROSITE" id="PS00630">
    <property type="entry name" value="IMP_2"/>
    <property type="match status" value="1"/>
</dbReference>
<keyword evidence="6" id="KW-0378">Hydrolase</keyword>
<dbReference type="SUPFAM" id="SSF56655">
    <property type="entry name" value="Carbohydrate phosphatase"/>
    <property type="match status" value="1"/>
</dbReference>
<feature type="region of interest" description="Disordered" evidence="9">
    <location>
        <begin position="782"/>
        <end position="822"/>
    </location>
</feature>
<feature type="binding site" evidence="8">
    <location>
        <position position="92"/>
    </location>
    <ligand>
        <name>Mg(2+)</name>
        <dbReference type="ChEBI" id="CHEBI:18420"/>
        <label>1</label>
        <note>catalytic</note>
    </ligand>
</feature>
<comment type="similarity">
    <text evidence="3">Belongs to the inositol monophosphatase superfamily.</text>
</comment>
<keyword evidence="5 8" id="KW-0479">Metal-binding</keyword>
<dbReference type="InterPro" id="IPR033942">
    <property type="entry name" value="IMPase"/>
</dbReference>
<gene>
    <name evidence="10" type="ORF">QBC47DRAFT_433048</name>
</gene>
<dbReference type="GO" id="GO:0046854">
    <property type="term" value="P:phosphatidylinositol phosphate biosynthetic process"/>
    <property type="evidence" value="ECO:0007669"/>
    <property type="project" value="InterPro"/>
</dbReference>
<comment type="caution">
    <text evidence="10">The sequence shown here is derived from an EMBL/GenBank/DDBJ whole genome shotgun (WGS) entry which is preliminary data.</text>
</comment>
<evidence type="ECO:0000256" key="9">
    <source>
        <dbReference type="SAM" id="MobiDB-lite"/>
    </source>
</evidence>
<evidence type="ECO:0000256" key="6">
    <source>
        <dbReference type="ARBA" id="ARBA00022801"/>
    </source>
</evidence>
<evidence type="ECO:0000256" key="7">
    <source>
        <dbReference type="ARBA" id="ARBA00022842"/>
    </source>
</evidence>
<dbReference type="GO" id="GO:0046872">
    <property type="term" value="F:metal ion binding"/>
    <property type="evidence" value="ECO:0007669"/>
    <property type="project" value="UniProtKB-KW"/>
</dbReference>